<dbReference type="EMBL" id="JXII01000005">
    <property type="protein sequence ID" value="KIH70865.1"/>
    <property type="molecule type" value="Genomic_DNA"/>
</dbReference>
<feature type="domain" description="Peptidase M24" evidence="3">
    <location>
        <begin position="138"/>
        <end position="341"/>
    </location>
</feature>
<dbReference type="Proteomes" id="UP000527860">
    <property type="component" value="Unassembled WGS sequence"/>
</dbReference>
<gene>
    <name evidence="6" type="ORF">F7P68_0008245</name>
    <name evidence="5" type="ORF">SN16_06880</name>
</gene>
<evidence type="ECO:0000259" key="3">
    <source>
        <dbReference type="Pfam" id="PF00557"/>
    </source>
</evidence>
<protein>
    <submittedName>
        <fullName evidence="6">Xaa-Pro peptidase family protein</fullName>
    </submittedName>
</protein>
<dbReference type="Pfam" id="PF00557">
    <property type="entry name" value="Peptidase_M24"/>
    <property type="match status" value="1"/>
</dbReference>
<dbReference type="PANTHER" id="PTHR46112:SF3">
    <property type="entry name" value="AMINOPEPTIDASE YPDF"/>
    <property type="match status" value="1"/>
</dbReference>
<reference evidence="6" key="3">
    <citation type="submission" date="2022-12" db="EMBL/GenBank/DDBJ databases">
        <title>Genome analysis and biological profiling of marine Salinicoccus roseus MOSEL-ME25.</title>
        <authorList>
            <person name="Mirza F.T."/>
            <person name="Xie Y."/>
            <person name="Shinwari Z.K."/>
        </authorList>
    </citation>
    <scope>NUCLEOTIDE SEQUENCE</scope>
    <source>
        <strain evidence="6">MOSEL-ME25</strain>
    </source>
</reference>
<dbReference type="SUPFAM" id="SSF53092">
    <property type="entry name" value="Creatinase/prolidase N-terminal domain"/>
    <property type="match status" value="1"/>
</dbReference>
<comment type="caution">
    <text evidence="5">The sequence shown here is derived from an EMBL/GenBank/DDBJ whole genome shotgun (WGS) entry which is preliminary data.</text>
</comment>
<sequence length="359" mass="40153">MNTQYRISKLREGMKRKAVDTVIIYSLENRRYFSNFTGSSGALIITQDKVQLLTDFRYFEQANTQVDSEVEVLKHEGGLLDESVAQKTASTKGAIGVEGNLSLNTYRLLEESNKGAEYPIIDEMIMDIRQIKDGDEIENIREGIRLCDLAFEHILSFIKPGMSEKDIGLELEYFMKKNGAEGIKANHVIASGERSALPHGSASNRIISEGEFVKMDYGAVVNGYFSDFTRTVVLGEPSEKQREIYDIVHTAIEETLKHIEPGKICSELDDIGRSIIREAGYGDNFGHSLGHSLGLNIHEKPAMRNTDHTKLQPGMVITVEPGIYIPGWGGVRIEDLLVITEDGYENFTKSTKDLQILNN</sequence>
<dbReference type="CDD" id="cd01092">
    <property type="entry name" value="APP-like"/>
    <property type="match status" value="1"/>
</dbReference>
<evidence type="ECO:0000259" key="4">
    <source>
        <dbReference type="Pfam" id="PF01321"/>
    </source>
</evidence>
<dbReference type="PRINTS" id="PR00599">
    <property type="entry name" value="MAPEPTIDASE"/>
</dbReference>
<keyword evidence="8" id="KW-1185">Reference proteome</keyword>
<dbReference type="GO" id="GO:0008235">
    <property type="term" value="F:metalloexopeptidase activity"/>
    <property type="evidence" value="ECO:0007669"/>
    <property type="project" value="UniProtKB-ARBA"/>
</dbReference>
<proteinExistence type="predicted"/>
<accession>A0A0C2HAX4</accession>
<keyword evidence="1" id="KW-0479">Metal-binding</keyword>
<dbReference type="STRING" id="45670.SN16_06880"/>
<evidence type="ECO:0000256" key="1">
    <source>
        <dbReference type="ARBA" id="ARBA00022723"/>
    </source>
</evidence>
<evidence type="ECO:0000313" key="6">
    <source>
        <dbReference type="EMBL" id="MDB0580522.1"/>
    </source>
</evidence>
<dbReference type="RefSeq" id="WP_040105877.1">
    <property type="nucleotide sequence ID" value="NZ_JABEVU030000001.1"/>
</dbReference>
<dbReference type="Gene3D" id="3.90.230.10">
    <property type="entry name" value="Creatinase/methionine aminopeptidase superfamily"/>
    <property type="match status" value="1"/>
</dbReference>
<name>A0A0C2HAX4_9STAP</name>
<dbReference type="GeneID" id="77845277"/>
<evidence type="ECO:0000313" key="5">
    <source>
        <dbReference type="EMBL" id="KIH70865.1"/>
    </source>
</evidence>
<keyword evidence="2" id="KW-0378">Hydrolase</keyword>
<dbReference type="GO" id="GO:0004177">
    <property type="term" value="F:aminopeptidase activity"/>
    <property type="evidence" value="ECO:0007669"/>
    <property type="project" value="UniProtKB-ARBA"/>
</dbReference>
<evidence type="ECO:0000313" key="8">
    <source>
        <dbReference type="Proteomes" id="UP000527860"/>
    </source>
</evidence>
<dbReference type="Gene3D" id="3.40.350.10">
    <property type="entry name" value="Creatinase/prolidase N-terminal domain"/>
    <property type="match status" value="1"/>
</dbReference>
<dbReference type="PROSITE" id="PS00491">
    <property type="entry name" value="PROLINE_PEPTIDASE"/>
    <property type="match status" value="1"/>
</dbReference>
<dbReference type="InterPro" id="IPR029149">
    <property type="entry name" value="Creatin/AminoP/Spt16_N"/>
</dbReference>
<reference evidence="6" key="2">
    <citation type="submission" date="2020-04" db="EMBL/GenBank/DDBJ databases">
        <authorList>
            <person name="Tanveer F."/>
            <person name="Xie Y."/>
            <person name="Shinwari Z.K."/>
        </authorList>
    </citation>
    <scope>NUCLEOTIDE SEQUENCE</scope>
    <source>
        <strain evidence="6">MOSEL-ME25</strain>
    </source>
</reference>
<dbReference type="Proteomes" id="UP000031546">
    <property type="component" value="Unassembled WGS sequence"/>
</dbReference>
<dbReference type="PANTHER" id="PTHR46112">
    <property type="entry name" value="AMINOPEPTIDASE"/>
    <property type="match status" value="1"/>
</dbReference>
<dbReference type="InterPro" id="IPR036005">
    <property type="entry name" value="Creatinase/aminopeptidase-like"/>
</dbReference>
<dbReference type="AlphaFoldDB" id="A0A0C2HAX4"/>
<dbReference type="OrthoDB" id="9806388at2"/>
<dbReference type="InterPro" id="IPR001714">
    <property type="entry name" value="Pept_M24_MAP"/>
</dbReference>
<dbReference type="Pfam" id="PF01321">
    <property type="entry name" value="Creatinase_N"/>
    <property type="match status" value="1"/>
</dbReference>
<dbReference type="EMBL" id="JABEVU030000001">
    <property type="protein sequence ID" value="MDB0580522.1"/>
    <property type="molecule type" value="Genomic_DNA"/>
</dbReference>
<dbReference type="InterPro" id="IPR000587">
    <property type="entry name" value="Creatinase_N"/>
</dbReference>
<dbReference type="InterPro" id="IPR050659">
    <property type="entry name" value="Peptidase_M24B"/>
</dbReference>
<feature type="domain" description="Creatinase N-terminal" evidence="4">
    <location>
        <begin position="6"/>
        <end position="131"/>
    </location>
</feature>
<dbReference type="InterPro" id="IPR000994">
    <property type="entry name" value="Pept_M24"/>
</dbReference>
<reference evidence="5 7" key="1">
    <citation type="submission" date="2015-01" db="EMBL/GenBank/DDBJ databases">
        <title>Genome sequences of high lactate-tolerant strain Salinicoccus roseus W12 with industrial interest.</title>
        <authorList>
            <person name="Wang H."/>
            <person name="Yu B."/>
        </authorList>
    </citation>
    <scope>NUCLEOTIDE SEQUENCE [LARGE SCALE GENOMIC DNA]</scope>
    <source>
        <strain evidence="5 7">W12</strain>
    </source>
</reference>
<evidence type="ECO:0000256" key="2">
    <source>
        <dbReference type="ARBA" id="ARBA00022801"/>
    </source>
</evidence>
<dbReference type="GO" id="GO:0046872">
    <property type="term" value="F:metal ion binding"/>
    <property type="evidence" value="ECO:0007669"/>
    <property type="project" value="UniProtKB-KW"/>
</dbReference>
<dbReference type="InterPro" id="IPR001131">
    <property type="entry name" value="Peptidase_M24B_aminopep-P_CS"/>
</dbReference>
<evidence type="ECO:0000313" key="7">
    <source>
        <dbReference type="Proteomes" id="UP000031546"/>
    </source>
</evidence>
<organism evidence="5 7">
    <name type="scientific">Salinicoccus roseus</name>
    <dbReference type="NCBI Taxonomy" id="45670"/>
    <lineage>
        <taxon>Bacteria</taxon>
        <taxon>Bacillati</taxon>
        <taxon>Bacillota</taxon>
        <taxon>Bacilli</taxon>
        <taxon>Bacillales</taxon>
        <taxon>Staphylococcaceae</taxon>
        <taxon>Salinicoccus</taxon>
    </lineage>
</organism>
<dbReference type="SUPFAM" id="SSF55920">
    <property type="entry name" value="Creatinase/aminopeptidase"/>
    <property type="match status" value="1"/>
</dbReference>